<gene>
    <name evidence="3" type="ORF">rosag_11630</name>
</gene>
<name>A0AA37Q129_9BACT</name>
<keyword evidence="2" id="KW-0812">Transmembrane</keyword>
<evidence type="ECO:0000313" key="3">
    <source>
        <dbReference type="EMBL" id="GLC24650.1"/>
    </source>
</evidence>
<keyword evidence="2" id="KW-1133">Transmembrane helix</keyword>
<keyword evidence="4" id="KW-1185">Reference proteome</keyword>
<evidence type="ECO:0000256" key="2">
    <source>
        <dbReference type="SAM" id="Phobius"/>
    </source>
</evidence>
<comment type="caution">
    <text evidence="3">The sequence shown here is derived from an EMBL/GenBank/DDBJ whole genome shotgun (WGS) entry which is preliminary data.</text>
</comment>
<dbReference type="AlphaFoldDB" id="A0AA37Q129"/>
<feature type="compositionally biased region" description="Basic and acidic residues" evidence="1">
    <location>
        <begin position="121"/>
        <end position="132"/>
    </location>
</feature>
<evidence type="ECO:0000256" key="1">
    <source>
        <dbReference type="SAM" id="MobiDB-lite"/>
    </source>
</evidence>
<feature type="region of interest" description="Disordered" evidence="1">
    <location>
        <begin position="121"/>
        <end position="145"/>
    </location>
</feature>
<proteinExistence type="predicted"/>
<sequence length="145" mass="15176">MGVTWAVAWSAVGLVPRWVLGFTPDAPFPLIFGVFGFIAGIVFAALLALTEGRRRFEQMSLPRFAAWGAVGGLLLSAFFVWRASLGGSEVLAIHAAFAVACAVCAAGSLALARRASRRELPGGRGDAIERTLGESGTQRLRGGGD</sequence>
<protein>
    <submittedName>
        <fullName evidence="3">Uncharacterized protein</fullName>
    </submittedName>
</protein>
<organism evidence="3 4">
    <name type="scientific">Roseisolibacter agri</name>
    <dbReference type="NCBI Taxonomy" id="2014610"/>
    <lineage>
        <taxon>Bacteria</taxon>
        <taxon>Pseudomonadati</taxon>
        <taxon>Gemmatimonadota</taxon>
        <taxon>Gemmatimonadia</taxon>
        <taxon>Gemmatimonadales</taxon>
        <taxon>Gemmatimonadaceae</taxon>
        <taxon>Roseisolibacter</taxon>
    </lineage>
</organism>
<feature type="transmembrane region" description="Helical" evidence="2">
    <location>
        <begin position="31"/>
        <end position="49"/>
    </location>
</feature>
<dbReference type="Proteomes" id="UP001161325">
    <property type="component" value="Unassembled WGS sequence"/>
</dbReference>
<keyword evidence="2" id="KW-0472">Membrane</keyword>
<feature type="transmembrane region" description="Helical" evidence="2">
    <location>
        <begin position="93"/>
        <end position="112"/>
    </location>
</feature>
<reference evidence="3" key="1">
    <citation type="submission" date="2022-08" db="EMBL/GenBank/DDBJ databases">
        <title>Draft genome sequencing of Roseisolibacter agri AW1220.</title>
        <authorList>
            <person name="Tobiishi Y."/>
            <person name="Tonouchi A."/>
        </authorList>
    </citation>
    <scope>NUCLEOTIDE SEQUENCE</scope>
    <source>
        <strain evidence="3">AW1220</strain>
    </source>
</reference>
<dbReference type="EMBL" id="BRXS01000002">
    <property type="protein sequence ID" value="GLC24650.1"/>
    <property type="molecule type" value="Genomic_DNA"/>
</dbReference>
<feature type="transmembrane region" description="Helical" evidence="2">
    <location>
        <begin position="61"/>
        <end position="81"/>
    </location>
</feature>
<dbReference type="RefSeq" id="WP_284349096.1">
    <property type="nucleotide sequence ID" value="NZ_BRXS01000002.1"/>
</dbReference>
<accession>A0AA37Q129</accession>
<evidence type="ECO:0000313" key="4">
    <source>
        <dbReference type="Proteomes" id="UP001161325"/>
    </source>
</evidence>